<dbReference type="AlphaFoldDB" id="M6UBK5"/>
<reference evidence="1 2" key="1">
    <citation type="submission" date="2013-01" db="EMBL/GenBank/DDBJ databases">
        <authorList>
            <person name="Harkins D.M."/>
            <person name="Durkin A.S."/>
            <person name="Brinkac L.M."/>
            <person name="Haft D.H."/>
            <person name="Selengut J.D."/>
            <person name="Sanka R."/>
            <person name="DePew J."/>
            <person name="Purushe J."/>
            <person name="Matthias M.A."/>
            <person name="Vinetz J.M."/>
            <person name="Sutton G.G."/>
            <person name="Nierman W.C."/>
            <person name="Fouts D.E."/>
        </authorList>
    </citation>
    <scope>NUCLEOTIDE SEQUENCE [LARGE SCALE GENOMIC DNA]</scope>
    <source>
        <strain evidence="1 2">ZUN142</strain>
    </source>
</reference>
<organism evidence="1 2">
    <name type="scientific">Leptospira noguchii serovar Autumnalis str. ZUN142</name>
    <dbReference type="NCBI Taxonomy" id="1085540"/>
    <lineage>
        <taxon>Bacteria</taxon>
        <taxon>Pseudomonadati</taxon>
        <taxon>Spirochaetota</taxon>
        <taxon>Spirochaetia</taxon>
        <taxon>Leptospirales</taxon>
        <taxon>Leptospiraceae</taxon>
        <taxon>Leptospira</taxon>
    </lineage>
</organism>
<protein>
    <submittedName>
        <fullName evidence="1">Uncharacterized protein</fullName>
    </submittedName>
</protein>
<gene>
    <name evidence="1" type="ORF">LEP1GSC186_3349</name>
</gene>
<sequence>MCFEHDPFSQTQIIQPEVVQSSKSVRRNTNILDRKIIIIYKNFEN</sequence>
<evidence type="ECO:0000313" key="2">
    <source>
        <dbReference type="Proteomes" id="UP000012153"/>
    </source>
</evidence>
<dbReference type="EMBL" id="AHOP02000019">
    <property type="protein sequence ID" value="EMO41905.1"/>
    <property type="molecule type" value="Genomic_DNA"/>
</dbReference>
<accession>M6UBK5</accession>
<proteinExistence type="predicted"/>
<dbReference type="Proteomes" id="UP000012153">
    <property type="component" value="Unassembled WGS sequence"/>
</dbReference>
<comment type="caution">
    <text evidence="1">The sequence shown here is derived from an EMBL/GenBank/DDBJ whole genome shotgun (WGS) entry which is preliminary data.</text>
</comment>
<evidence type="ECO:0000313" key="1">
    <source>
        <dbReference type="EMBL" id="EMO41905.1"/>
    </source>
</evidence>
<name>M6UBK5_9LEPT</name>